<dbReference type="RefSeq" id="WP_197446456.1">
    <property type="nucleotide sequence ID" value="NZ_CP036426.1"/>
</dbReference>
<dbReference type="EMBL" id="CP036426">
    <property type="protein sequence ID" value="QDV37945.1"/>
    <property type="molecule type" value="Genomic_DNA"/>
</dbReference>
<keyword evidence="1" id="KW-0812">Transmembrane</keyword>
<reference evidence="2 3" key="1">
    <citation type="submission" date="2019-02" db="EMBL/GenBank/DDBJ databases">
        <title>Deep-cultivation of Planctomycetes and their phenomic and genomic characterization uncovers novel biology.</title>
        <authorList>
            <person name="Wiegand S."/>
            <person name="Jogler M."/>
            <person name="Boedeker C."/>
            <person name="Pinto D."/>
            <person name="Vollmers J."/>
            <person name="Rivas-Marin E."/>
            <person name="Kohn T."/>
            <person name="Peeters S.H."/>
            <person name="Heuer A."/>
            <person name="Rast P."/>
            <person name="Oberbeckmann S."/>
            <person name="Bunk B."/>
            <person name="Jeske O."/>
            <person name="Meyerdierks A."/>
            <person name="Storesund J.E."/>
            <person name="Kallscheuer N."/>
            <person name="Luecker S."/>
            <person name="Lage O.M."/>
            <person name="Pohl T."/>
            <person name="Merkel B.J."/>
            <person name="Hornburger P."/>
            <person name="Mueller R.-W."/>
            <person name="Bruemmer F."/>
            <person name="Labrenz M."/>
            <person name="Spormann A.M."/>
            <person name="Op den Camp H."/>
            <person name="Overmann J."/>
            <person name="Amann R."/>
            <person name="Jetten M.S.M."/>
            <person name="Mascher T."/>
            <person name="Medema M.H."/>
            <person name="Devos D.P."/>
            <person name="Kaster A.-K."/>
            <person name="Ovreas L."/>
            <person name="Rohde M."/>
            <person name="Galperin M.Y."/>
            <person name="Jogler C."/>
        </authorList>
    </citation>
    <scope>NUCLEOTIDE SEQUENCE [LARGE SCALE GENOMIC DNA]</scope>
    <source>
        <strain evidence="2 3">ElP</strain>
    </source>
</reference>
<organism evidence="2 3">
    <name type="scientific">Tautonia plasticadhaerens</name>
    <dbReference type="NCBI Taxonomy" id="2527974"/>
    <lineage>
        <taxon>Bacteria</taxon>
        <taxon>Pseudomonadati</taxon>
        <taxon>Planctomycetota</taxon>
        <taxon>Planctomycetia</taxon>
        <taxon>Isosphaerales</taxon>
        <taxon>Isosphaeraceae</taxon>
        <taxon>Tautonia</taxon>
    </lineage>
</organism>
<evidence type="ECO:0000313" key="2">
    <source>
        <dbReference type="EMBL" id="QDV37945.1"/>
    </source>
</evidence>
<keyword evidence="1" id="KW-1133">Transmembrane helix</keyword>
<dbReference type="KEGG" id="tpla:ElP_58920"/>
<name>A0A518HAR4_9BACT</name>
<sequence length="190" mass="20521">MTTAFLLVLLGVFARLNPDHIHNLVPIGAIALYAGARLPRWWAVAVPMAIMVVTDLLLDLYYYPQYGRGLFEPSRMAVYGSYLAMVLLGRWTSRDRKFAVPVAMTLAGSLLFFVVTNFATWASGMSLRPVTLPGLFACYGDAVPFYRATLLADLGGAVALFGLDAILRPVLAPGSISVAKPEPLAGVEAE</sequence>
<keyword evidence="3" id="KW-1185">Reference proteome</keyword>
<dbReference type="InterPro" id="IPR046487">
    <property type="entry name" value="DUF6580"/>
</dbReference>
<evidence type="ECO:0000313" key="3">
    <source>
        <dbReference type="Proteomes" id="UP000317835"/>
    </source>
</evidence>
<keyword evidence="1" id="KW-0472">Membrane</keyword>
<dbReference type="AlphaFoldDB" id="A0A518HAR4"/>
<evidence type="ECO:0000256" key="1">
    <source>
        <dbReference type="SAM" id="Phobius"/>
    </source>
</evidence>
<feature type="transmembrane region" description="Helical" evidence="1">
    <location>
        <begin position="42"/>
        <end position="64"/>
    </location>
</feature>
<accession>A0A518HAR4</accession>
<dbReference type="Proteomes" id="UP000317835">
    <property type="component" value="Chromosome"/>
</dbReference>
<feature type="transmembrane region" description="Helical" evidence="1">
    <location>
        <begin position="98"/>
        <end position="119"/>
    </location>
</feature>
<proteinExistence type="predicted"/>
<protein>
    <submittedName>
        <fullName evidence="2">Uncharacterized protein</fullName>
    </submittedName>
</protein>
<gene>
    <name evidence="2" type="ORF">ElP_58920</name>
</gene>
<feature type="transmembrane region" description="Helical" evidence="1">
    <location>
        <begin position="76"/>
        <end position="92"/>
    </location>
</feature>
<dbReference type="Pfam" id="PF20221">
    <property type="entry name" value="DUF6580"/>
    <property type="match status" value="1"/>
</dbReference>